<protein>
    <recommendedName>
        <fullName evidence="4">DUF2235 domain-containing protein</fullName>
    </recommendedName>
</protein>
<dbReference type="EMBL" id="JAACJM010000049">
    <property type="protein sequence ID" value="KAF5358611.1"/>
    <property type="molecule type" value="Genomic_DNA"/>
</dbReference>
<evidence type="ECO:0000313" key="2">
    <source>
        <dbReference type="EMBL" id="KAF5358611.1"/>
    </source>
</evidence>
<organism evidence="2 3">
    <name type="scientific">Tetrapyrgos nigripes</name>
    <dbReference type="NCBI Taxonomy" id="182062"/>
    <lineage>
        <taxon>Eukaryota</taxon>
        <taxon>Fungi</taxon>
        <taxon>Dikarya</taxon>
        <taxon>Basidiomycota</taxon>
        <taxon>Agaricomycotina</taxon>
        <taxon>Agaricomycetes</taxon>
        <taxon>Agaricomycetidae</taxon>
        <taxon>Agaricales</taxon>
        <taxon>Marasmiineae</taxon>
        <taxon>Marasmiaceae</taxon>
        <taxon>Tetrapyrgos</taxon>
    </lineage>
</organism>
<evidence type="ECO:0000256" key="1">
    <source>
        <dbReference type="SAM" id="MobiDB-lite"/>
    </source>
</evidence>
<feature type="region of interest" description="Disordered" evidence="1">
    <location>
        <begin position="1"/>
        <end position="41"/>
    </location>
</feature>
<dbReference type="Proteomes" id="UP000559256">
    <property type="component" value="Unassembled WGS sequence"/>
</dbReference>
<accession>A0A8H5LIH5</accession>
<feature type="compositionally biased region" description="Polar residues" evidence="1">
    <location>
        <begin position="15"/>
        <end position="25"/>
    </location>
</feature>
<comment type="caution">
    <text evidence="2">The sequence shown here is derived from an EMBL/GenBank/DDBJ whole genome shotgun (WGS) entry which is preliminary data.</text>
</comment>
<reference evidence="2 3" key="1">
    <citation type="journal article" date="2020" name="ISME J.">
        <title>Uncovering the hidden diversity of litter-decomposition mechanisms in mushroom-forming fungi.</title>
        <authorList>
            <person name="Floudas D."/>
            <person name="Bentzer J."/>
            <person name="Ahren D."/>
            <person name="Johansson T."/>
            <person name="Persson P."/>
            <person name="Tunlid A."/>
        </authorList>
    </citation>
    <scope>NUCLEOTIDE SEQUENCE [LARGE SCALE GENOMIC DNA]</scope>
    <source>
        <strain evidence="2 3">CBS 291.85</strain>
    </source>
</reference>
<feature type="compositionally biased region" description="Low complexity" evidence="1">
    <location>
        <begin position="32"/>
        <end position="41"/>
    </location>
</feature>
<gene>
    <name evidence="2" type="ORF">D9758_007674</name>
</gene>
<keyword evidence="3" id="KW-1185">Reference proteome</keyword>
<evidence type="ECO:0008006" key="4">
    <source>
        <dbReference type="Google" id="ProtNLM"/>
    </source>
</evidence>
<proteinExistence type="predicted"/>
<name>A0A8H5LIH5_9AGAR</name>
<dbReference type="AlphaFoldDB" id="A0A8H5LIH5"/>
<sequence length="89" mass="9437">MPTPIPLAPKDFHQRTVTGSSTAETLNGGHGSSSISDSPVSPLFEKQATRGMSMDTNGWGSDYGEDRACIPPMHPSRTLVLCFDGTGDQ</sequence>
<dbReference type="OrthoDB" id="538223at2759"/>
<evidence type="ECO:0000313" key="3">
    <source>
        <dbReference type="Proteomes" id="UP000559256"/>
    </source>
</evidence>